<sequence length="210" mass="24462">MPFNTTPLHKNWLEYWSGQITWEQYLDNLLDLCVQSNDEPGDRDLENVRFQDPFSYMTAVWYKKIHPIKDTQVQAVKAVFKTYRQDTANANEPRYATAEEVEDKLVLLEGSGLSEEGIIGLKKSLAWRACYDKQARMLEFLLERGGFPIEWPLLDKTKWFLNSSQDPEMTRVVSESRVLREARENMPPKQIEDMSPAEIFDEGGPLPVKW</sequence>
<comment type="caution">
    <text evidence="1">The sequence shown here is derived from an EMBL/GenBank/DDBJ whole genome shotgun (WGS) entry which is preliminary data.</text>
</comment>
<dbReference type="AlphaFoldDB" id="A0A9P3CZJ8"/>
<evidence type="ECO:0000313" key="2">
    <source>
        <dbReference type="Proteomes" id="UP000825890"/>
    </source>
</evidence>
<accession>A0A9P3CZJ8</accession>
<keyword evidence="2" id="KW-1185">Reference proteome</keyword>
<organism evidence="1 2">
    <name type="scientific">Cercospora kikuchii</name>
    <dbReference type="NCBI Taxonomy" id="84275"/>
    <lineage>
        <taxon>Eukaryota</taxon>
        <taxon>Fungi</taxon>
        <taxon>Dikarya</taxon>
        <taxon>Ascomycota</taxon>
        <taxon>Pezizomycotina</taxon>
        <taxon>Dothideomycetes</taxon>
        <taxon>Dothideomycetidae</taxon>
        <taxon>Mycosphaerellales</taxon>
        <taxon>Mycosphaerellaceae</taxon>
        <taxon>Cercospora</taxon>
    </lineage>
</organism>
<dbReference type="RefSeq" id="XP_044662185.1">
    <property type="nucleotide sequence ID" value="XM_044806250.1"/>
</dbReference>
<gene>
    <name evidence="1" type="ORF">CKM354_001078300</name>
</gene>
<name>A0A9P3CZJ8_9PEZI</name>
<dbReference type="GeneID" id="68296358"/>
<protein>
    <submittedName>
        <fullName evidence="1">Uncharacterized protein</fullName>
    </submittedName>
</protein>
<proteinExistence type="predicted"/>
<dbReference type="OrthoDB" id="3881168at2759"/>
<reference evidence="1 2" key="1">
    <citation type="submission" date="2021-01" db="EMBL/GenBank/DDBJ databases">
        <title>Cercospora kikuchii MAFF 305040 whole genome shotgun sequence.</title>
        <authorList>
            <person name="Kashiwa T."/>
            <person name="Suzuki T."/>
        </authorList>
    </citation>
    <scope>NUCLEOTIDE SEQUENCE [LARGE SCALE GENOMIC DNA]</scope>
    <source>
        <strain evidence="1 2">MAFF 305040</strain>
    </source>
</reference>
<evidence type="ECO:0000313" key="1">
    <source>
        <dbReference type="EMBL" id="GIZ47698.1"/>
    </source>
</evidence>
<dbReference type="Proteomes" id="UP000825890">
    <property type="component" value="Unassembled WGS sequence"/>
</dbReference>
<dbReference type="EMBL" id="BOLY01000007">
    <property type="protein sequence ID" value="GIZ47698.1"/>
    <property type="molecule type" value="Genomic_DNA"/>
</dbReference>